<feature type="compositionally biased region" description="Polar residues" evidence="1">
    <location>
        <begin position="149"/>
        <end position="168"/>
    </location>
</feature>
<keyword evidence="2" id="KW-0812">Transmembrane</keyword>
<sequence>MTKKSKDFEFENGWENYRDSVIVNMNKSQDDFEKYINLLASGGIIISLTFLEKIVSVTKISYLGLYIIGLFLLVMTLLSNLYSHFKSMRDSATIIKEIDEKKYDEIFKNIEKRNKPINLLNKASIWFLIIGAVLILTFTSINLLNMNSDQTPQPKDSTSLPDPNTGRVNPSPKPIIKPKTKN</sequence>
<keyword evidence="2" id="KW-1133">Transmembrane helix</keyword>
<name>A0ABY4KAC5_9FLAO</name>
<organism evidence="3 4">
    <name type="scientific">Flavobacterium azooxidireducens</name>
    <dbReference type="NCBI Taxonomy" id="1871076"/>
    <lineage>
        <taxon>Bacteria</taxon>
        <taxon>Pseudomonadati</taxon>
        <taxon>Bacteroidota</taxon>
        <taxon>Flavobacteriia</taxon>
        <taxon>Flavobacteriales</taxon>
        <taxon>Flavobacteriaceae</taxon>
        <taxon>Flavobacterium</taxon>
    </lineage>
</organism>
<proteinExistence type="predicted"/>
<evidence type="ECO:0000256" key="2">
    <source>
        <dbReference type="SAM" id="Phobius"/>
    </source>
</evidence>
<reference evidence="3" key="1">
    <citation type="submission" date="2022-04" db="EMBL/GenBank/DDBJ databases">
        <title>Consumption of N2O by Flavobacterium azooxidireducens sp. nov. isolated from Decomposing Leaf Litter of Phragmites australis (Cav.).</title>
        <authorList>
            <person name="Behrendt U."/>
            <person name="Spanner T."/>
            <person name="Augustin J."/>
            <person name="Horn M.A."/>
            <person name="Kolb S."/>
            <person name="Ulrich A."/>
        </authorList>
    </citation>
    <scope>NUCLEOTIDE SEQUENCE</scope>
    <source>
        <strain evidence="3">IGB 4-14</strain>
    </source>
</reference>
<keyword evidence="4" id="KW-1185">Reference proteome</keyword>
<feature type="region of interest" description="Disordered" evidence="1">
    <location>
        <begin position="149"/>
        <end position="182"/>
    </location>
</feature>
<dbReference type="Proteomes" id="UP000830583">
    <property type="component" value="Chromosome"/>
</dbReference>
<dbReference type="RefSeq" id="WP_248432694.1">
    <property type="nucleotide sequence ID" value="NZ_CP096205.1"/>
</dbReference>
<keyword evidence="2" id="KW-0472">Membrane</keyword>
<dbReference type="EMBL" id="CP096205">
    <property type="protein sequence ID" value="UPQ77746.1"/>
    <property type="molecule type" value="Genomic_DNA"/>
</dbReference>
<feature type="transmembrane region" description="Helical" evidence="2">
    <location>
        <begin position="123"/>
        <end position="144"/>
    </location>
</feature>
<evidence type="ECO:0000313" key="3">
    <source>
        <dbReference type="EMBL" id="UPQ77746.1"/>
    </source>
</evidence>
<feature type="transmembrane region" description="Helical" evidence="2">
    <location>
        <begin position="35"/>
        <end position="51"/>
    </location>
</feature>
<accession>A0ABY4KAC5</accession>
<gene>
    <name evidence="3" type="ORF">M0M57_08880</name>
</gene>
<evidence type="ECO:0000313" key="4">
    <source>
        <dbReference type="Proteomes" id="UP000830583"/>
    </source>
</evidence>
<protein>
    <recommendedName>
        <fullName evidence="5">DUF202 domain-containing protein</fullName>
    </recommendedName>
</protein>
<evidence type="ECO:0000256" key="1">
    <source>
        <dbReference type="SAM" id="MobiDB-lite"/>
    </source>
</evidence>
<feature type="transmembrane region" description="Helical" evidence="2">
    <location>
        <begin position="63"/>
        <end position="82"/>
    </location>
</feature>
<evidence type="ECO:0008006" key="5">
    <source>
        <dbReference type="Google" id="ProtNLM"/>
    </source>
</evidence>